<dbReference type="EMBL" id="JAIWYP010000006">
    <property type="protein sequence ID" value="KAH3805711.1"/>
    <property type="molecule type" value="Genomic_DNA"/>
</dbReference>
<proteinExistence type="predicted"/>
<dbReference type="AlphaFoldDB" id="A0A9D4FWN2"/>
<reference evidence="1" key="1">
    <citation type="journal article" date="2019" name="bioRxiv">
        <title>The Genome of the Zebra Mussel, Dreissena polymorpha: A Resource for Invasive Species Research.</title>
        <authorList>
            <person name="McCartney M.A."/>
            <person name="Auch B."/>
            <person name="Kono T."/>
            <person name="Mallez S."/>
            <person name="Zhang Y."/>
            <person name="Obille A."/>
            <person name="Becker A."/>
            <person name="Abrahante J.E."/>
            <person name="Garbe J."/>
            <person name="Badalamenti J.P."/>
            <person name="Herman A."/>
            <person name="Mangelson H."/>
            <person name="Liachko I."/>
            <person name="Sullivan S."/>
            <person name="Sone E.D."/>
            <person name="Koren S."/>
            <person name="Silverstein K.A.T."/>
            <person name="Beckman K.B."/>
            <person name="Gohl D.M."/>
        </authorList>
    </citation>
    <scope>NUCLEOTIDE SEQUENCE</scope>
    <source>
        <strain evidence="1">Duluth1</strain>
        <tissue evidence="1">Whole animal</tissue>
    </source>
</reference>
<evidence type="ECO:0000313" key="1">
    <source>
        <dbReference type="EMBL" id="KAH3805711.1"/>
    </source>
</evidence>
<reference evidence="1" key="2">
    <citation type="submission" date="2020-11" db="EMBL/GenBank/DDBJ databases">
        <authorList>
            <person name="McCartney M.A."/>
            <person name="Auch B."/>
            <person name="Kono T."/>
            <person name="Mallez S."/>
            <person name="Becker A."/>
            <person name="Gohl D.M."/>
            <person name="Silverstein K.A.T."/>
            <person name="Koren S."/>
            <person name="Bechman K.B."/>
            <person name="Herman A."/>
            <person name="Abrahante J.E."/>
            <person name="Garbe J."/>
        </authorList>
    </citation>
    <scope>NUCLEOTIDE SEQUENCE</scope>
    <source>
        <strain evidence="1">Duluth1</strain>
        <tissue evidence="1">Whole animal</tissue>
    </source>
</reference>
<gene>
    <name evidence="1" type="ORF">DPMN_134018</name>
</gene>
<protein>
    <submittedName>
        <fullName evidence="1">Uncharacterized protein</fullName>
    </submittedName>
</protein>
<sequence length="91" mass="9841">MFAVPITTSKDRVKGRVDIDTLRSGPHTLFTLDQEAFLASHLQTMAEVGYGYSRQETINLAYDYAVHVGIKQKALLLEGATPGAAGTVTES</sequence>
<keyword evidence="2" id="KW-1185">Reference proteome</keyword>
<comment type="caution">
    <text evidence="1">The sequence shown here is derived from an EMBL/GenBank/DDBJ whole genome shotgun (WGS) entry which is preliminary data.</text>
</comment>
<dbReference type="Proteomes" id="UP000828390">
    <property type="component" value="Unassembled WGS sequence"/>
</dbReference>
<evidence type="ECO:0000313" key="2">
    <source>
        <dbReference type="Proteomes" id="UP000828390"/>
    </source>
</evidence>
<accession>A0A9D4FWN2</accession>
<organism evidence="1 2">
    <name type="scientific">Dreissena polymorpha</name>
    <name type="common">Zebra mussel</name>
    <name type="synonym">Mytilus polymorpha</name>
    <dbReference type="NCBI Taxonomy" id="45954"/>
    <lineage>
        <taxon>Eukaryota</taxon>
        <taxon>Metazoa</taxon>
        <taxon>Spiralia</taxon>
        <taxon>Lophotrochozoa</taxon>
        <taxon>Mollusca</taxon>
        <taxon>Bivalvia</taxon>
        <taxon>Autobranchia</taxon>
        <taxon>Heteroconchia</taxon>
        <taxon>Euheterodonta</taxon>
        <taxon>Imparidentia</taxon>
        <taxon>Neoheterodontei</taxon>
        <taxon>Myida</taxon>
        <taxon>Dreissenoidea</taxon>
        <taxon>Dreissenidae</taxon>
        <taxon>Dreissena</taxon>
    </lineage>
</organism>
<name>A0A9D4FWN2_DREPO</name>